<organism evidence="1 2">
    <name type="scientific">Humibacter ginsenosidimutans</name>
    <dbReference type="NCBI Taxonomy" id="2599293"/>
    <lineage>
        <taxon>Bacteria</taxon>
        <taxon>Bacillati</taxon>
        <taxon>Actinomycetota</taxon>
        <taxon>Actinomycetes</taxon>
        <taxon>Micrococcales</taxon>
        <taxon>Microbacteriaceae</taxon>
        <taxon>Humibacter</taxon>
    </lineage>
</organism>
<dbReference type="InterPro" id="IPR036102">
    <property type="entry name" value="OsmC/Ohrsf"/>
</dbReference>
<reference evidence="1 2" key="1">
    <citation type="submission" date="2019-07" db="EMBL/GenBank/DDBJ databases">
        <title>Full genome sequence of Humibacter sp. WJ7-1.</title>
        <authorList>
            <person name="Im W.-T."/>
        </authorList>
    </citation>
    <scope>NUCLEOTIDE SEQUENCE [LARGE SCALE GENOMIC DNA]</scope>
    <source>
        <strain evidence="1 2">WJ7-1</strain>
    </source>
</reference>
<dbReference type="RefSeq" id="WP_146322455.1">
    <property type="nucleotide sequence ID" value="NZ_CP042305.1"/>
</dbReference>
<evidence type="ECO:0000313" key="2">
    <source>
        <dbReference type="Proteomes" id="UP000320216"/>
    </source>
</evidence>
<accession>A0A5B8M8A7</accession>
<dbReference type="InterPro" id="IPR003718">
    <property type="entry name" value="OsmC/Ohr_fam"/>
</dbReference>
<dbReference type="Proteomes" id="UP000320216">
    <property type="component" value="Chromosome"/>
</dbReference>
<sequence length="135" mass="13603">MFTVRTSNVAGRSAAIGAAGPFTLVVDRSPDAGGDGLGFSGGQLLYLAVAGCVSNDLFREADAAGIRLRSVAVTVVGDFAGSPAVSDAVSYDVELAGDADEQTLRALAERVDAIAEVPNSLRGGTPVALRHVTVG</sequence>
<dbReference type="EMBL" id="CP042305">
    <property type="protein sequence ID" value="QDZ16451.1"/>
    <property type="molecule type" value="Genomic_DNA"/>
</dbReference>
<dbReference type="InterPro" id="IPR015946">
    <property type="entry name" value="KH_dom-like_a/b"/>
</dbReference>
<name>A0A5B8M8A7_9MICO</name>
<dbReference type="SUPFAM" id="SSF82784">
    <property type="entry name" value="OsmC-like"/>
    <property type="match status" value="1"/>
</dbReference>
<protein>
    <submittedName>
        <fullName evidence="1">OsmC family protein</fullName>
    </submittedName>
</protein>
<dbReference type="Gene3D" id="3.30.300.20">
    <property type="match status" value="1"/>
</dbReference>
<dbReference type="AlphaFoldDB" id="A0A5B8M8A7"/>
<dbReference type="KEGG" id="huw:FPZ11_18380"/>
<evidence type="ECO:0000313" key="1">
    <source>
        <dbReference type="EMBL" id="QDZ16451.1"/>
    </source>
</evidence>
<proteinExistence type="predicted"/>
<dbReference type="Pfam" id="PF02566">
    <property type="entry name" value="OsmC"/>
    <property type="match status" value="1"/>
</dbReference>
<keyword evidence="2" id="KW-1185">Reference proteome</keyword>
<gene>
    <name evidence="1" type="ORF">FPZ11_18380</name>
</gene>
<dbReference type="OrthoDB" id="1358603at2"/>